<evidence type="ECO:0000256" key="3">
    <source>
        <dbReference type="ARBA" id="ARBA00022771"/>
    </source>
</evidence>
<dbReference type="InterPro" id="IPR003656">
    <property type="entry name" value="Znf_BED"/>
</dbReference>
<reference evidence="11" key="1">
    <citation type="submission" date="2025-08" db="UniProtKB">
        <authorList>
            <consortium name="RefSeq"/>
        </authorList>
    </citation>
    <scope>IDENTIFICATION</scope>
</reference>
<keyword evidence="5" id="KW-0805">Transcription regulation</keyword>
<name>A0ABM4DC21_HYDVU</name>
<proteinExistence type="predicted"/>
<evidence type="ECO:0000256" key="7">
    <source>
        <dbReference type="ARBA" id="ARBA00023242"/>
    </source>
</evidence>
<evidence type="ECO:0000256" key="2">
    <source>
        <dbReference type="ARBA" id="ARBA00022723"/>
    </source>
</evidence>
<evidence type="ECO:0000256" key="8">
    <source>
        <dbReference type="PROSITE-ProRule" id="PRU00027"/>
    </source>
</evidence>
<keyword evidence="6" id="KW-0804">Transcription</keyword>
<keyword evidence="3 8" id="KW-0863">Zinc-finger</keyword>
<keyword evidence="10" id="KW-1185">Reference proteome</keyword>
<evidence type="ECO:0000256" key="5">
    <source>
        <dbReference type="ARBA" id="ARBA00023015"/>
    </source>
</evidence>
<keyword evidence="2" id="KW-0479">Metal-binding</keyword>
<accession>A0ABM4DC21</accession>
<dbReference type="GeneID" id="136089781"/>
<dbReference type="SUPFAM" id="SSF57667">
    <property type="entry name" value="beta-beta-alpha zinc fingers"/>
    <property type="match status" value="1"/>
</dbReference>
<feature type="domain" description="BED-type" evidence="9">
    <location>
        <begin position="3"/>
        <end position="65"/>
    </location>
</feature>
<keyword evidence="4" id="KW-0862">Zinc</keyword>
<dbReference type="InterPro" id="IPR052035">
    <property type="entry name" value="ZnF_BED_domain_contain"/>
</dbReference>
<dbReference type="InterPro" id="IPR012337">
    <property type="entry name" value="RNaseH-like_sf"/>
</dbReference>
<organism evidence="10 11">
    <name type="scientific">Hydra vulgaris</name>
    <name type="common">Hydra</name>
    <name type="synonym">Hydra attenuata</name>
    <dbReference type="NCBI Taxonomy" id="6087"/>
    <lineage>
        <taxon>Eukaryota</taxon>
        <taxon>Metazoa</taxon>
        <taxon>Cnidaria</taxon>
        <taxon>Hydrozoa</taxon>
        <taxon>Hydroidolina</taxon>
        <taxon>Anthoathecata</taxon>
        <taxon>Aplanulata</taxon>
        <taxon>Hydridae</taxon>
        <taxon>Hydra</taxon>
    </lineage>
</organism>
<dbReference type="SUPFAM" id="SSF53098">
    <property type="entry name" value="Ribonuclease H-like"/>
    <property type="match status" value="1"/>
</dbReference>
<sequence>MPQSKGHIWKFYEEQKTGETHDDRGISQANGRCKPCGNIYTFNDGSTSGIRKHLLRAHPREFKELEKHKAAHKFFPGEKSPQVLNRSIKKRRLSMPDCLIERKSSQARLSQCFKCKSTDPKQLRGDLEIMKLLARINLLFSFVVARPFKEFIHYLDPKLKIKAATTYSRYKLPLLYDNVKMAEDKVLETDLLESSRMASSIDIWTSRNFDPYHSLSVHYIDKEWTLNKVVVSVSPFSEKHTADTQCQKDRQCKGKVVADLPALGTVSVVVTHDNAANVKAAIPKCTFIDESLLCVDQTLNLAIKYTVDATTTVDHATTRAQRLAEKTHKSHE</sequence>
<dbReference type="PROSITE" id="PS50808">
    <property type="entry name" value="ZF_BED"/>
    <property type="match status" value="1"/>
</dbReference>
<dbReference type="InterPro" id="IPR036236">
    <property type="entry name" value="Znf_C2H2_sf"/>
</dbReference>
<evidence type="ECO:0000259" key="9">
    <source>
        <dbReference type="PROSITE" id="PS50808"/>
    </source>
</evidence>
<evidence type="ECO:0000256" key="4">
    <source>
        <dbReference type="ARBA" id="ARBA00022833"/>
    </source>
</evidence>
<evidence type="ECO:0000256" key="1">
    <source>
        <dbReference type="ARBA" id="ARBA00004123"/>
    </source>
</evidence>
<keyword evidence="7" id="KW-0539">Nucleus</keyword>
<dbReference type="RefSeq" id="XP_065671942.1">
    <property type="nucleotide sequence ID" value="XM_065815870.1"/>
</dbReference>
<protein>
    <submittedName>
        <fullName evidence="11">Uncharacterized protein LOC136089781</fullName>
    </submittedName>
</protein>
<comment type="subcellular location">
    <subcellularLocation>
        <location evidence="1">Nucleus</location>
    </subcellularLocation>
</comment>
<evidence type="ECO:0000256" key="6">
    <source>
        <dbReference type="ARBA" id="ARBA00023163"/>
    </source>
</evidence>
<evidence type="ECO:0000313" key="10">
    <source>
        <dbReference type="Proteomes" id="UP001652625"/>
    </source>
</evidence>
<dbReference type="Proteomes" id="UP001652625">
    <property type="component" value="Chromosome 13"/>
</dbReference>
<dbReference type="Pfam" id="PF02892">
    <property type="entry name" value="zf-BED"/>
    <property type="match status" value="1"/>
</dbReference>
<dbReference type="PANTHER" id="PTHR46481:SF10">
    <property type="entry name" value="ZINC FINGER BED DOMAIN-CONTAINING PROTEIN 39"/>
    <property type="match status" value="1"/>
</dbReference>
<dbReference type="PANTHER" id="PTHR46481">
    <property type="entry name" value="ZINC FINGER BED DOMAIN-CONTAINING PROTEIN 4"/>
    <property type="match status" value="1"/>
</dbReference>
<evidence type="ECO:0000313" key="11">
    <source>
        <dbReference type="RefSeq" id="XP_065671942.1"/>
    </source>
</evidence>
<dbReference type="SMART" id="SM00614">
    <property type="entry name" value="ZnF_BED"/>
    <property type="match status" value="1"/>
</dbReference>
<gene>
    <name evidence="11" type="primary">LOC136089781</name>
</gene>